<name>A0AAE0VK16_9BIVA</name>
<dbReference type="EMBL" id="JAEAOA010000391">
    <property type="protein sequence ID" value="KAK3579585.1"/>
    <property type="molecule type" value="Genomic_DNA"/>
</dbReference>
<reference evidence="1" key="3">
    <citation type="submission" date="2023-05" db="EMBL/GenBank/DDBJ databases">
        <authorList>
            <person name="Smith C.H."/>
        </authorList>
    </citation>
    <scope>NUCLEOTIDE SEQUENCE</scope>
    <source>
        <strain evidence="1">CHS0354</strain>
        <tissue evidence="1">Mantle</tissue>
    </source>
</reference>
<proteinExistence type="predicted"/>
<evidence type="ECO:0000313" key="2">
    <source>
        <dbReference type="Proteomes" id="UP001195483"/>
    </source>
</evidence>
<sequence length="112" mass="12218">MSEKHRLGIIDVIMMDENTDVGCQVTVSSTPTEETGTVKNLWLYMGGGVITGPISTTSLEEVEANVACCIVKPPFNYQDPFLLRHGSQPTANKLPLLNRLLRHGARNVGPIL</sequence>
<dbReference type="AlphaFoldDB" id="A0AAE0VK16"/>
<protein>
    <submittedName>
        <fullName evidence="1">Uncharacterized protein</fullName>
    </submittedName>
</protein>
<organism evidence="1 2">
    <name type="scientific">Potamilus streckersoni</name>
    <dbReference type="NCBI Taxonomy" id="2493646"/>
    <lineage>
        <taxon>Eukaryota</taxon>
        <taxon>Metazoa</taxon>
        <taxon>Spiralia</taxon>
        <taxon>Lophotrochozoa</taxon>
        <taxon>Mollusca</taxon>
        <taxon>Bivalvia</taxon>
        <taxon>Autobranchia</taxon>
        <taxon>Heteroconchia</taxon>
        <taxon>Palaeoheterodonta</taxon>
        <taxon>Unionida</taxon>
        <taxon>Unionoidea</taxon>
        <taxon>Unionidae</taxon>
        <taxon>Ambleminae</taxon>
        <taxon>Lampsilini</taxon>
        <taxon>Potamilus</taxon>
    </lineage>
</organism>
<reference evidence="1" key="1">
    <citation type="journal article" date="2021" name="Genome Biol. Evol.">
        <title>A High-Quality Reference Genome for a Parasitic Bivalve with Doubly Uniparental Inheritance (Bivalvia: Unionida).</title>
        <authorList>
            <person name="Smith C.H."/>
        </authorList>
    </citation>
    <scope>NUCLEOTIDE SEQUENCE</scope>
    <source>
        <strain evidence="1">CHS0354</strain>
    </source>
</reference>
<reference evidence="1" key="2">
    <citation type="journal article" date="2021" name="Genome Biol. Evol.">
        <title>Developing a high-quality reference genome for a parasitic bivalve with doubly uniparental inheritance (Bivalvia: Unionida).</title>
        <authorList>
            <person name="Smith C.H."/>
        </authorList>
    </citation>
    <scope>NUCLEOTIDE SEQUENCE</scope>
    <source>
        <strain evidence="1">CHS0354</strain>
        <tissue evidence="1">Mantle</tissue>
    </source>
</reference>
<dbReference type="Proteomes" id="UP001195483">
    <property type="component" value="Unassembled WGS sequence"/>
</dbReference>
<accession>A0AAE0VK16</accession>
<keyword evidence="2" id="KW-1185">Reference proteome</keyword>
<gene>
    <name evidence="1" type="ORF">CHS0354_005540</name>
</gene>
<comment type="caution">
    <text evidence="1">The sequence shown here is derived from an EMBL/GenBank/DDBJ whole genome shotgun (WGS) entry which is preliminary data.</text>
</comment>
<evidence type="ECO:0000313" key="1">
    <source>
        <dbReference type="EMBL" id="KAK3579585.1"/>
    </source>
</evidence>